<dbReference type="EMBL" id="UYRT01086262">
    <property type="protein sequence ID" value="VDN31122.1"/>
    <property type="molecule type" value="Genomic_DNA"/>
</dbReference>
<gene>
    <name evidence="1" type="ORF">GPUH_LOCUS18135</name>
</gene>
<dbReference type="OrthoDB" id="424753at2759"/>
<dbReference type="Proteomes" id="UP000271098">
    <property type="component" value="Unassembled WGS sequence"/>
</dbReference>
<protein>
    <submittedName>
        <fullName evidence="3">PGM_PMM_I domain-containing protein</fullName>
    </submittedName>
</protein>
<dbReference type="AlphaFoldDB" id="A0A183EAZ4"/>
<proteinExistence type="predicted"/>
<keyword evidence="2" id="KW-1185">Reference proteome</keyword>
<evidence type="ECO:0000313" key="1">
    <source>
        <dbReference type="EMBL" id="VDN31122.1"/>
    </source>
</evidence>
<organism evidence="3">
    <name type="scientific">Gongylonema pulchrum</name>
    <dbReference type="NCBI Taxonomy" id="637853"/>
    <lineage>
        <taxon>Eukaryota</taxon>
        <taxon>Metazoa</taxon>
        <taxon>Ecdysozoa</taxon>
        <taxon>Nematoda</taxon>
        <taxon>Chromadorea</taxon>
        <taxon>Rhabditida</taxon>
        <taxon>Spirurina</taxon>
        <taxon>Spiruromorpha</taxon>
        <taxon>Spiruroidea</taxon>
        <taxon>Gongylonematidae</taxon>
        <taxon>Gongylonema</taxon>
    </lineage>
</organism>
<evidence type="ECO:0000313" key="2">
    <source>
        <dbReference type="Proteomes" id="UP000271098"/>
    </source>
</evidence>
<evidence type="ECO:0000313" key="3">
    <source>
        <dbReference type="WBParaSite" id="GPUH_0001816001-mRNA-1"/>
    </source>
</evidence>
<dbReference type="WBParaSite" id="GPUH_0001816001-mRNA-1">
    <property type="protein sequence ID" value="GPUH_0001816001-mRNA-1"/>
    <property type="gene ID" value="GPUH_0001816001"/>
</dbReference>
<accession>A0A183EAZ4</accession>
<reference evidence="1 2" key="2">
    <citation type="submission" date="2018-11" db="EMBL/GenBank/DDBJ databases">
        <authorList>
            <consortium name="Pathogen Informatics"/>
        </authorList>
    </citation>
    <scope>NUCLEOTIDE SEQUENCE [LARGE SCALE GENOMIC DNA]</scope>
</reference>
<reference evidence="3" key="1">
    <citation type="submission" date="2016-06" db="UniProtKB">
        <authorList>
            <consortium name="WormBaseParasite"/>
        </authorList>
    </citation>
    <scope>IDENTIFICATION</scope>
</reference>
<sequence>MGCSCGGGKRHVDEMDFRRVGLQIRHAYSLLDVKEYCGQSNRNKFGHSLLTLLIDSSTLLVEVAKVRAAQGWKELRVDCPISSFWGKENVTGFQLQIEEATELAITMYQQGFRDRCDSDIMVLLHRGSTGNAPIGDLIARCVRFH</sequence>
<name>A0A183EAZ4_9BILA</name>